<name>A0A699V417_TANCI</name>
<dbReference type="InterPro" id="IPR021863">
    <property type="entry name" value="FAS_N"/>
</dbReference>
<evidence type="ECO:0000256" key="1">
    <source>
        <dbReference type="ARBA" id="ARBA00004370"/>
    </source>
</evidence>
<evidence type="ECO:0000256" key="4">
    <source>
        <dbReference type="SAM" id="Phobius"/>
    </source>
</evidence>
<dbReference type="InterPro" id="IPR012171">
    <property type="entry name" value="Fatty_acid_desaturase"/>
</dbReference>
<dbReference type="AlphaFoldDB" id="A0A699V417"/>
<feature type="non-terminal residue" evidence="6">
    <location>
        <position position="76"/>
    </location>
</feature>
<dbReference type="PANTHER" id="PTHR32100">
    <property type="entry name" value="OMEGA-6 FATTY ACID DESATURASE, CHLOROPLASTIC"/>
    <property type="match status" value="1"/>
</dbReference>
<keyword evidence="4" id="KW-0472">Membrane</keyword>
<comment type="caution">
    <text evidence="6">The sequence shown here is derived from an EMBL/GenBank/DDBJ whole genome shotgun (WGS) entry which is preliminary data.</text>
</comment>
<evidence type="ECO:0000313" key="6">
    <source>
        <dbReference type="EMBL" id="GFD28518.1"/>
    </source>
</evidence>
<proteinExistence type="inferred from homology"/>
<reference evidence="6" key="1">
    <citation type="journal article" date="2019" name="Sci. Rep.">
        <title>Draft genome of Tanacetum cinerariifolium, the natural source of mosquito coil.</title>
        <authorList>
            <person name="Yamashiro T."/>
            <person name="Shiraishi A."/>
            <person name="Satake H."/>
            <person name="Nakayama K."/>
        </authorList>
    </citation>
    <scope>NUCLEOTIDE SEQUENCE</scope>
</reference>
<keyword evidence="3" id="KW-0560">Oxidoreductase</keyword>
<evidence type="ECO:0000256" key="2">
    <source>
        <dbReference type="ARBA" id="ARBA00009295"/>
    </source>
</evidence>
<dbReference type="Pfam" id="PF11960">
    <property type="entry name" value="DUF3474"/>
    <property type="match status" value="1"/>
</dbReference>
<sequence>MGAGGQMNVSKTEKDVLKRVPVSKPPFGLADLKKAIPPHCFKRSLIRSFAAFFRDLIIIYSLLYLASYIPLLPKAT</sequence>
<dbReference type="GO" id="GO:0016020">
    <property type="term" value="C:membrane"/>
    <property type="evidence" value="ECO:0007669"/>
    <property type="project" value="UniProtKB-SubCell"/>
</dbReference>
<protein>
    <submittedName>
        <fullName evidence="6">Fatty acid desaturase, type 1</fullName>
    </submittedName>
</protein>
<dbReference type="GO" id="GO:0016717">
    <property type="term" value="F:oxidoreductase activity, acting on paired donors, with oxidation of a pair of donors resulting in the reduction of molecular oxygen to two molecules of water"/>
    <property type="evidence" value="ECO:0007669"/>
    <property type="project" value="InterPro"/>
</dbReference>
<dbReference type="EMBL" id="BKCJ011386171">
    <property type="protein sequence ID" value="GFD28518.1"/>
    <property type="molecule type" value="Genomic_DNA"/>
</dbReference>
<comment type="similarity">
    <text evidence="2">Belongs to the fatty acid desaturase type 1 family.</text>
</comment>
<evidence type="ECO:0000256" key="3">
    <source>
        <dbReference type="ARBA" id="ARBA00023002"/>
    </source>
</evidence>
<comment type="subcellular location">
    <subcellularLocation>
        <location evidence="1">Membrane</location>
    </subcellularLocation>
</comment>
<evidence type="ECO:0000259" key="5">
    <source>
        <dbReference type="Pfam" id="PF11960"/>
    </source>
</evidence>
<keyword evidence="4" id="KW-0812">Transmembrane</keyword>
<organism evidence="6">
    <name type="scientific">Tanacetum cinerariifolium</name>
    <name type="common">Dalmatian daisy</name>
    <name type="synonym">Chrysanthemum cinerariifolium</name>
    <dbReference type="NCBI Taxonomy" id="118510"/>
    <lineage>
        <taxon>Eukaryota</taxon>
        <taxon>Viridiplantae</taxon>
        <taxon>Streptophyta</taxon>
        <taxon>Embryophyta</taxon>
        <taxon>Tracheophyta</taxon>
        <taxon>Spermatophyta</taxon>
        <taxon>Magnoliopsida</taxon>
        <taxon>eudicotyledons</taxon>
        <taxon>Gunneridae</taxon>
        <taxon>Pentapetalae</taxon>
        <taxon>asterids</taxon>
        <taxon>campanulids</taxon>
        <taxon>Asterales</taxon>
        <taxon>Asteraceae</taxon>
        <taxon>Asteroideae</taxon>
        <taxon>Anthemideae</taxon>
        <taxon>Anthemidinae</taxon>
        <taxon>Tanacetum</taxon>
    </lineage>
</organism>
<feature type="domain" description="Fatty acid desaturase N-terminal" evidence="5">
    <location>
        <begin position="12"/>
        <end position="62"/>
    </location>
</feature>
<keyword evidence="4" id="KW-1133">Transmembrane helix</keyword>
<gene>
    <name evidence="6" type="ORF">Tci_900487</name>
</gene>
<feature type="transmembrane region" description="Helical" evidence="4">
    <location>
        <begin position="52"/>
        <end position="71"/>
    </location>
</feature>
<accession>A0A699V417</accession>